<protein>
    <submittedName>
        <fullName evidence="6">ADP-ribosylation factor 1</fullName>
    </submittedName>
</protein>
<dbReference type="PANTHER" id="PTHR11711">
    <property type="entry name" value="ADP RIBOSYLATION FACTOR-RELATED"/>
    <property type="match status" value="1"/>
</dbReference>
<name>A0A0A1XRZ6_ZEUCU</name>
<dbReference type="GO" id="GO:0051649">
    <property type="term" value="P:establishment of localization in cell"/>
    <property type="evidence" value="ECO:0007669"/>
    <property type="project" value="UniProtKB-ARBA"/>
</dbReference>
<dbReference type="CDD" id="cd00878">
    <property type="entry name" value="Arf_Arl"/>
    <property type="match status" value="1"/>
</dbReference>
<sequence>MQSKLKFLCLYNLLFLITLISTSEAANNENPPQIFLLGLNDAGKTAIFNSFSGRNFTLTYPTIGFNLDEVRYKDFSLYLWDIGGQCRLRALWRSYLTENTKAIIYVVDAAAGKERLQLASKILHETLQNAIIPQELFLLVLANKQDIEEKLSAAQIIDGLKLVELKYEWQLLETSAKDNTGIIESLECLRKKFNSSK</sequence>
<evidence type="ECO:0000256" key="3">
    <source>
        <dbReference type="PIRSR" id="PIRSR606689-1"/>
    </source>
</evidence>
<dbReference type="NCBIfam" id="TIGR00231">
    <property type="entry name" value="small_GTP"/>
    <property type="match status" value="1"/>
</dbReference>
<evidence type="ECO:0000256" key="2">
    <source>
        <dbReference type="ARBA" id="ARBA00023134"/>
    </source>
</evidence>
<feature type="binding site" evidence="3">
    <location>
        <begin position="143"/>
        <end position="146"/>
    </location>
    <ligand>
        <name>GTP</name>
        <dbReference type="ChEBI" id="CHEBI:37565"/>
    </ligand>
</feature>
<dbReference type="InterPro" id="IPR006689">
    <property type="entry name" value="Small_GTPase_ARF/SAR"/>
</dbReference>
<feature type="binding site" evidence="4">
    <location>
        <position position="45"/>
    </location>
    <ligand>
        <name>Mg(2+)</name>
        <dbReference type="ChEBI" id="CHEBI:18420"/>
    </ligand>
</feature>
<dbReference type="PRINTS" id="PR00449">
    <property type="entry name" value="RASTRNSFRMNG"/>
</dbReference>
<evidence type="ECO:0000313" key="6">
    <source>
        <dbReference type="EMBL" id="JAD13752.1"/>
    </source>
</evidence>
<keyword evidence="2 3" id="KW-0342">GTP-binding</keyword>
<feature type="chain" id="PRO_5001983688" evidence="5">
    <location>
        <begin position="26"/>
        <end position="197"/>
    </location>
</feature>
<dbReference type="InterPro" id="IPR024156">
    <property type="entry name" value="Small_GTPase_ARF"/>
</dbReference>
<dbReference type="InterPro" id="IPR005225">
    <property type="entry name" value="Small_GTP-bd"/>
</dbReference>
<feature type="signal peptide" evidence="5">
    <location>
        <begin position="1"/>
        <end position="25"/>
    </location>
</feature>
<feature type="binding site" evidence="3">
    <location>
        <position position="84"/>
    </location>
    <ligand>
        <name>GTP</name>
        <dbReference type="ChEBI" id="CHEBI:37565"/>
    </ligand>
</feature>
<keyword evidence="1 3" id="KW-0547">Nucleotide-binding</keyword>
<evidence type="ECO:0000256" key="5">
    <source>
        <dbReference type="SAM" id="SignalP"/>
    </source>
</evidence>
<dbReference type="EMBL" id="GBXI01000540">
    <property type="protein sequence ID" value="JAD13752.1"/>
    <property type="molecule type" value="Transcribed_RNA"/>
</dbReference>
<dbReference type="AlphaFoldDB" id="A0A0A1XRZ6"/>
<proteinExistence type="predicted"/>
<reference evidence="6" key="2">
    <citation type="journal article" date="2015" name="Gigascience">
        <title>Reconstructing a comprehensive transcriptome assembly of a white-pupal translocated strain of the pest fruit fly Bactrocera cucurbitae.</title>
        <authorList>
            <person name="Sim S.B."/>
            <person name="Calla B."/>
            <person name="Hall B."/>
            <person name="DeRego T."/>
            <person name="Geib S.M."/>
        </authorList>
    </citation>
    <scope>NUCLEOTIDE SEQUENCE</scope>
</reference>
<dbReference type="Pfam" id="PF00025">
    <property type="entry name" value="Arf"/>
    <property type="match status" value="1"/>
</dbReference>
<keyword evidence="5" id="KW-0732">Signal</keyword>
<organism evidence="6">
    <name type="scientific">Zeugodacus cucurbitae</name>
    <name type="common">Melon fruit fly</name>
    <name type="synonym">Bactrocera cucurbitae</name>
    <dbReference type="NCBI Taxonomy" id="28588"/>
    <lineage>
        <taxon>Eukaryota</taxon>
        <taxon>Metazoa</taxon>
        <taxon>Ecdysozoa</taxon>
        <taxon>Arthropoda</taxon>
        <taxon>Hexapoda</taxon>
        <taxon>Insecta</taxon>
        <taxon>Pterygota</taxon>
        <taxon>Neoptera</taxon>
        <taxon>Endopterygota</taxon>
        <taxon>Diptera</taxon>
        <taxon>Brachycera</taxon>
        <taxon>Muscomorpha</taxon>
        <taxon>Tephritoidea</taxon>
        <taxon>Tephritidae</taxon>
        <taxon>Zeugodacus</taxon>
        <taxon>Zeugodacus</taxon>
    </lineage>
</organism>
<dbReference type="InterPro" id="IPR027417">
    <property type="entry name" value="P-loop_NTPase"/>
</dbReference>
<dbReference type="Gene3D" id="3.40.50.300">
    <property type="entry name" value="P-loop containing nucleotide triphosphate hydrolases"/>
    <property type="match status" value="1"/>
</dbReference>
<dbReference type="GO" id="GO:0048731">
    <property type="term" value="P:system development"/>
    <property type="evidence" value="ECO:0007669"/>
    <property type="project" value="UniProtKB-ARBA"/>
</dbReference>
<evidence type="ECO:0000256" key="4">
    <source>
        <dbReference type="PIRSR" id="PIRSR606689-2"/>
    </source>
</evidence>
<dbReference type="SMART" id="SM00175">
    <property type="entry name" value="RAB"/>
    <property type="match status" value="1"/>
</dbReference>
<feature type="binding site" evidence="4">
    <location>
        <position position="62"/>
    </location>
    <ligand>
        <name>Mg(2+)</name>
        <dbReference type="ChEBI" id="CHEBI:18420"/>
    </ligand>
</feature>
<keyword evidence="4" id="KW-0460">Magnesium</keyword>
<dbReference type="GO" id="GO:0005525">
    <property type="term" value="F:GTP binding"/>
    <property type="evidence" value="ECO:0007669"/>
    <property type="project" value="UniProtKB-KW"/>
</dbReference>
<dbReference type="SUPFAM" id="SSF52540">
    <property type="entry name" value="P-loop containing nucleoside triphosphate hydrolases"/>
    <property type="match status" value="1"/>
</dbReference>
<evidence type="ECO:0000256" key="1">
    <source>
        <dbReference type="ARBA" id="ARBA00022741"/>
    </source>
</evidence>
<dbReference type="GO" id="GO:0046872">
    <property type="term" value="F:metal ion binding"/>
    <property type="evidence" value="ECO:0007669"/>
    <property type="project" value="UniProtKB-KW"/>
</dbReference>
<dbReference type="PROSITE" id="PS51417">
    <property type="entry name" value="ARF"/>
    <property type="match status" value="1"/>
</dbReference>
<reference evidence="6" key="1">
    <citation type="submission" date="2014-11" db="EMBL/GenBank/DDBJ databases">
        <authorList>
            <person name="Geib S."/>
        </authorList>
    </citation>
    <scope>NUCLEOTIDE SEQUENCE</scope>
</reference>
<feature type="binding site" evidence="3">
    <location>
        <begin position="38"/>
        <end position="45"/>
    </location>
    <ligand>
        <name>GTP</name>
        <dbReference type="ChEBI" id="CHEBI:37565"/>
    </ligand>
</feature>
<dbReference type="GO" id="GO:0016192">
    <property type="term" value="P:vesicle-mediated transport"/>
    <property type="evidence" value="ECO:0007669"/>
    <property type="project" value="UniProtKB-ARBA"/>
</dbReference>
<dbReference type="SMART" id="SM00177">
    <property type="entry name" value="ARF"/>
    <property type="match status" value="1"/>
</dbReference>
<keyword evidence="4" id="KW-0479">Metal-binding</keyword>
<gene>
    <name evidence="6" type="primary">arf1</name>
    <name evidence="6" type="ORF">g.968</name>
</gene>
<accession>A0A0A1XRZ6</accession>
<dbReference type="GO" id="GO:0003924">
    <property type="term" value="F:GTPase activity"/>
    <property type="evidence" value="ECO:0007669"/>
    <property type="project" value="InterPro"/>
</dbReference>